<feature type="compositionally biased region" description="Low complexity" evidence="1">
    <location>
        <begin position="357"/>
        <end position="381"/>
    </location>
</feature>
<feature type="transmembrane region" description="Helical" evidence="2">
    <location>
        <begin position="758"/>
        <end position="776"/>
    </location>
</feature>
<feature type="compositionally biased region" description="Polar residues" evidence="1">
    <location>
        <begin position="22"/>
        <end position="31"/>
    </location>
</feature>
<name>A0A420Y8D0_9PEZI</name>
<feature type="transmembrane region" description="Helical" evidence="2">
    <location>
        <begin position="921"/>
        <end position="940"/>
    </location>
</feature>
<feature type="compositionally biased region" description="Low complexity" evidence="1">
    <location>
        <begin position="250"/>
        <end position="268"/>
    </location>
</feature>
<feature type="transmembrane region" description="Helical" evidence="2">
    <location>
        <begin position="984"/>
        <end position="1002"/>
    </location>
</feature>
<evidence type="ECO:0000313" key="4">
    <source>
        <dbReference type="Proteomes" id="UP000275385"/>
    </source>
</evidence>
<evidence type="ECO:0000313" key="3">
    <source>
        <dbReference type="EMBL" id="RKU44139.1"/>
    </source>
</evidence>
<feature type="transmembrane region" description="Helical" evidence="2">
    <location>
        <begin position="1022"/>
        <end position="1041"/>
    </location>
</feature>
<dbReference type="Proteomes" id="UP000275385">
    <property type="component" value="Unassembled WGS sequence"/>
</dbReference>
<accession>A0A420Y8D0</accession>
<feature type="compositionally biased region" description="Low complexity" evidence="1">
    <location>
        <begin position="398"/>
        <end position="411"/>
    </location>
</feature>
<dbReference type="AlphaFoldDB" id="A0A420Y8D0"/>
<feature type="transmembrane region" description="Helical" evidence="2">
    <location>
        <begin position="708"/>
        <end position="727"/>
    </location>
</feature>
<sequence length="1115" mass="116784">MSTASSTLPVSPVSPLTREPSWRSSVKTPASPSHYRGVQRGYFDSPVTVVGENLKPRPLSSIFGLAGPPTRTESPKQPAYNYKPISLRWWFLTVLVAILVALIAVTEHALRSLPDYGLAYDMQKLAVSMSKQEFPYLSGKVKNATADTAETSSVETTALVQTTSRLPPKTDVLPAGIPVTTSETTAPLSVVQSSSVSSSSAPLSSATSRATAELSTSHPVPASVVVPVGKPAPDAATVEKPSTHVATTQVSPVHVSSKSASPPAASPTAVSATAVPTFSSSSATLPSTVPSSVRPSVPVAFVSVSSTSAAPSPDSSSSAKVPLVAVPPIASSLDPLSTTSGSSVAQGSTVASSAEAETATSVAVKPTEQSSPTTQVSQVSTAEDTHGPSVLTQPTTASGVHSASPVSSVSSIEHKASGKIDKAAKPIPSATSICFDCTLVTSATALASTKTSSASPSLTTITSTRDSQTTIRGTPTTVKVALTNTVAVAPMISNGITHSMQQPTTTVIEQLTTLPSSTSTSYLLTTDSHGHSTTQALPTLLPGSTLTPSSTVVLSQGQSYHTTTLTSHQTLGRHPFVHTSTFADADGQIVTSTYTQTLEPTTLVVTSIYGTIVPTAAPTPPSPAPQNTVVVGISRSAYLTATFLPTFLAVLVAIPLRTVYINTRLLQPFIALSSASPVTGASAESSILLRYHGWRSVLATSVRLRQPVVLLGYLAFGCAVVMVPLAAEGVRVFTPDDCVGVCPGFLGLDEAVGRALEGLLGVIVALLGGLEVVLWFRKTGVRQDPWSIAGMAALSTDMEMRGLLKEVDRGVDRKVEEWELQRVLERRGYMLGVSEEGRYGIGVAVPVGRSEVLLRTDEKEPAIGTQGGKMMTSAPFWLLRWQGVALTVLSFVAVVVLLLYYENSWGDNGFGKFMASQGFGARFVFTGIGVGLGLVMNVFFRDVASLSPYLLMSQRPLPAARSILLSPPINPFFGLYSAIYQRHLYLGVLSLTTLLAEFLPLTLSHVPFSILETYDTQTTCTYLSIAILILMVVVAGMSLAIRWPHMPVDPRTVAGAMYYLCDSAMLESFDGLAGVEARDRDWMVKSMGAGYMFGTIAGAGGKDRVGVEAVDVGGA</sequence>
<keyword evidence="2" id="KW-0812">Transmembrane</keyword>
<evidence type="ECO:0000256" key="1">
    <source>
        <dbReference type="SAM" id="MobiDB-lite"/>
    </source>
</evidence>
<feature type="transmembrane region" description="Helical" evidence="2">
    <location>
        <begin position="87"/>
        <end position="105"/>
    </location>
</feature>
<dbReference type="EMBL" id="QVQW01000034">
    <property type="protein sequence ID" value="RKU44139.1"/>
    <property type="molecule type" value="Genomic_DNA"/>
</dbReference>
<feature type="transmembrane region" description="Helical" evidence="2">
    <location>
        <begin position="878"/>
        <end position="901"/>
    </location>
</feature>
<feature type="transmembrane region" description="Helical" evidence="2">
    <location>
        <begin position="637"/>
        <end position="656"/>
    </location>
</feature>
<protein>
    <submittedName>
        <fullName evidence="3">Uncharacterized protein</fullName>
    </submittedName>
</protein>
<dbReference type="PANTHER" id="PTHR37544:SF3">
    <property type="entry name" value="SPRAY"/>
    <property type="match status" value="1"/>
</dbReference>
<dbReference type="STRING" id="177199.A0A420Y8D0"/>
<dbReference type="OrthoDB" id="5428901at2759"/>
<dbReference type="Pfam" id="PF11915">
    <property type="entry name" value="DUF3433"/>
    <property type="match status" value="2"/>
</dbReference>
<proteinExistence type="predicted"/>
<keyword evidence="4" id="KW-1185">Reference proteome</keyword>
<feature type="compositionally biased region" description="Low complexity" evidence="1">
    <location>
        <begin position="1"/>
        <end position="17"/>
    </location>
</feature>
<keyword evidence="2" id="KW-1133">Transmembrane helix</keyword>
<comment type="caution">
    <text evidence="3">The sequence shown here is derived from an EMBL/GenBank/DDBJ whole genome shotgun (WGS) entry which is preliminary data.</text>
</comment>
<dbReference type="InterPro" id="IPR021840">
    <property type="entry name" value="DUF3433"/>
</dbReference>
<organism evidence="3 4">
    <name type="scientific">Coniochaeta pulveracea</name>
    <dbReference type="NCBI Taxonomy" id="177199"/>
    <lineage>
        <taxon>Eukaryota</taxon>
        <taxon>Fungi</taxon>
        <taxon>Dikarya</taxon>
        <taxon>Ascomycota</taxon>
        <taxon>Pezizomycotina</taxon>
        <taxon>Sordariomycetes</taxon>
        <taxon>Sordariomycetidae</taxon>
        <taxon>Coniochaetales</taxon>
        <taxon>Coniochaetaceae</taxon>
        <taxon>Coniochaeta</taxon>
    </lineage>
</organism>
<feature type="region of interest" description="Disordered" evidence="1">
    <location>
        <begin position="1"/>
        <end position="37"/>
    </location>
</feature>
<feature type="region of interest" description="Disordered" evidence="1">
    <location>
        <begin position="357"/>
        <end position="412"/>
    </location>
</feature>
<evidence type="ECO:0000256" key="2">
    <source>
        <dbReference type="SAM" id="Phobius"/>
    </source>
</evidence>
<dbReference type="PANTHER" id="PTHR37544">
    <property type="entry name" value="SPRAY-RELATED"/>
    <property type="match status" value="1"/>
</dbReference>
<gene>
    <name evidence="3" type="ORF">DL546_004664</name>
</gene>
<reference evidence="3 4" key="1">
    <citation type="submission" date="2018-08" db="EMBL/GenBank/DDBJ databases">
        <title>Draft genome of the lignicolous fungus Coniochaeta pulveracea.</title>
        <authorList>
            <person name="Borstlap C.J."/>
            <person name="De Witt R.N."/>
            <person name="Botha A."/>
            <person name="Volschenk H."/>
        </authorList>
    </citation>
    <scope>NUCLEOTIDE SEQUENCE [LARGE SCALE GENOMIC DNA]</scope>
    <source>
        <strain evidence="3 4">CAB683</strain>
    </source>
</reference>
<keyword evidence="2" id="KW-0472">Membrane</keyword>
<feature type="region of interest" description="Disordered" evidence="1">
    <location>
        <begin position="233"/>
        <end position="268"/>
    </location>
</feature>